<feature type="domain" description="Aldehyde dehydrogenase" evidence="8">
    <location>
        <begin position="10"/>
        <end position="288"/>
    </location>
</feature>
<evidence type="ECO:0000256" key="5">
    <source>
        <dbReference type="ARBA" id="ARBA00023002"/>
    </source>
</evidence>
<dbReference type="SUPFAM" id="SSF53720">
    <property type="entry name" value="ALDH-like"/>
    <property type="match status" value="1"/>
</dbReference>
<dbReference type="InterPro" id="IPR016161">
    <property type="entry name" value="Ald_DH/histidinol_DH"/>
</dbReference>
<dbReference type="CDD" id="cd07079">
    <property type="entry name" value="ALDH_F18-19_ProA-GPR"/>
    <property type="match status" value="1"/>
</dbReference>
<evidence type="ECO:0000256" key="1">
    <source>
        <dbReference type="ARBA" id="ARBA00004985"/>
    </source>
</evidence>
<dbReference type="InterPro" id="IPR012134">
    <property type="entry name" value="Glu-5-SA_DH"/>
</dbReference>
<dbReference type="Pfam" id="PF00171">
    <property type="entry name" value="Aldedh"/>
    <property type="match status" value="1"/>
</dbReference>
<proteinExistence type="inferred from homology"/>
<evidence type="ECO:0000259" key="8">
    <source>
        <dbReference type="Pfam" id="PF00171"/>
    </source>
</evidence>
<keyword evidence="4 7" id="KW-0521">NADP</keyword>
<name>A0A336N6M5_AGGAP</name>
<dbReference type="Gene3D" id="3.40.309.10">
    <property type="entry name" value="Aldehyde Dehydrogenase, Chain A, domain 2"/>
    <property type="match status" value="1"/>
</dbReference>
<dbReference type="AlphaFoldDB" id="A0A336N6M5"/>
<keyword evidence="5 7" id="KW-0560">Oxidoreductase</keyword>
<dbReference type="NCBIfam" id="NF001221">
    <property type="entry name" value="PRK00197.1"/>
    <property type="match status" value="1"/>
</dbReference>
<comment type="catalytic activity">
    <reaction evidence="6 7">
        <text>L-glutamate 5-semialdehyde + phosphate + NADP(+) = L-glutamyl 5-phosphate + NADPH + H(+)</text>
        <dbReference type="Rhea" id="RHEA:19541"/>
        <dbReference type="ChEBI" id="CHEBI:15378"/>
        <dbReference type="ChEBI" id="CHEBI:43474"/>
        <dbReference type="ChEBI" id="CHEBI:57783"/>
        <dbReference type="ChEBI" id="CHEBI:58066"/>
        <dbReference type="ChEBI" id="CHEBI:58274"/>
        <dbReference type="ChEBI" id="CHEBI:58349"/>
        <dbReference type="EC" id="1.2.1.41"/>
    </reaction>
</comment>
<evidence type="ECO:0000313" key="10">
    <source>
        <dbReference type="Proteomes" id="UP000253728"/>
    </source>
</evidence>
<dbReference type="GO" id="GO:0055129">
    <property type="term" value="P:L-proline biosynthetic process"/>
    <property type="evidence" value="ECO:0007669"/>
    <property type="project" value="UniProtKB-UniRule"/>
</dbReference>
<comment type="subcellular location">
    <subcellularLocation>
        <location evidence="7">Cytoplasm</location>
    </subcellularLocation>
</comment>
<evidence type="ECO:0000256" key="3">
    <source>
        <dbReference type="ARBA" id="ARBA00022650"/>
    </source>
</evidence>
<keyword evidence="7" id="KW-0963">Cytoplasm</keyword>
<evidence type="ECO:0000256" key="4">
    <source>
        <dbReference type="ARBA" id="ARBA00022857"/>
    </source>
</evidence>
<dbReference type="GeneID" id="49636533"/>
<dbReference type="Gene3D" id="3.40.605.10">
    <property type="entry name" value="Aldehyde Dehydrogenase, Chain A, domain 1"/>
    <property type="match status" value="1"/>
</dbReference>
<dbReference type="UniPathway" id="UPA00098">
    <property type="reaction ID" value="UER00360"/>
</dbReference>
<protein>
    <recommendedName>
        <fullName evidence="7">Gamma-glutamyl phosphate reductase</fullName>
        <shortName evidence="7">GPR</shortName>
        <ecNumber evidence="7">1.2.1.41</ecNumber>
    </recommendedName>
    <alternativeName>
        <fullName evidence="7">Glutamate-5-semialdehyde dehydrogenase</fullName>
    </alternativeName>
    <alternativeName>
        <fullName evidence="7">Glutamyl-gamma-semialdehyde dehydrogenase</fullName>
        <shortName evidence="7">GSA dehydrogenase</shortName>
    </alternativeName>
</protein>
<evidence type="ECO:0000256" key="2">
    <source>
        <dbReference type="ARBA" id="ARBA00022605"/>
    </source>
</evidence>
<dbReference type="GO" id="GO:0050661">
    <property type="term" value="F:NADP binding"/>
    <property type="evidence" value="ECO:0007669"/>
    <property type="project" value="InterPro"/>
</dbReference>
<dbReference type="EMBL" id="UFSP01000001">
    <property type="protein sequence ID" value="SSY93685.1"/>
    <property type="molecule type" value="Genomic_DNA"/>
</dbReference>
<dbReference type="InterPro" id="IPR016162">
    <property type="entry name" value="Ald_DH_N"/>
</dbReference>
<evidence type="ECO:0000256" key="6">
    <source>
        <dbReference type="ARBA" id="ARBA00049024"/>
    </source>
</evidence>
<dbReference type="GO" id="GO:0005737">
    <property type="term" value="C:cytoplasm"/>
    <property type="evidence" value="ECO:0007669"/>
    <property type="project" value="UniProtKB-SubCell"/>
</dbReference>
<dbReference type="Proteomes" id="UP000253728">
    <property type="component" value="Unassembled WGS sequence"/>
</dbReference>
<keyword evidence="2 7" id="KW-0028">Amino-acid biosynthesis</keyword>
<sequence length="420" mass="45209">MSVNLIEMGKQAKQAAFVLSQLSQHEKNNALALIADQLEQEQERILAANAQDIAAAKQNGLSDAIIDRLLLTPARLQGIANDVRHVISLADPVGKIIDGGLLDSGVKIERVRVPLGVIGTIYEARPNVTIDVASLCLKTGNAVILRGGKETQHSNQVLVEVVQNALSQAGLPKTAVQAITDPDRALVMELLKLDQYVDMIIPRGGAALHQLAKEHSTIPVIVGGIGVCHMFVEESADLEKALPVILNAKTQRPSTCNTLETLLVQRSIADAFLPKLAEALKEKNVKLHADSTALFLLQKAGANVVPLQEESLKQEWLSLDLNVVIVDDLTQAVAHIRQYGSQHSDSILTSSQKLTQQFIAQVDSAAVYVNASTRFTDGGQFGLGAEVAVSTQKLHARGPMGLEALTTYKWVCVGDYSIRS</sequence>
<dbReference type="PANTHER" id="PTHR11063:SF8">
    <property type="entry name" value="DELTA-1-PYRROLINE-5-CARBOXYLATE SYNTHASE"/>
    <property type="match status" value="1"/>
</dbReference>
<evidence type="ECO:0000256" key="7">
    <source>
        <dbReference type="HAMAP-Rule" id="MF_00412"/>
    </source>
</evidence>
<organism evidence="9 10">
    <name type="scientific">Aggregatibacter aphrophilus</name>
    <name type="common">Haemophilus aphrophilus</name>
    <dbReference type="NCBI Taxonomy" id="732"/>
    <lineage>
        <taxon>Bacteria</taxon>
        <taxon>Pseudomonadati</taxon>
        <taxon>Pseudomonadota</taxon>
        <taxon>Gammaproteobacteria</taxon>
        <taxon>Pasteurellales</taxon>
        <taxon>Pasteurellaceae</taxon>
        <taxon>Aggregatibacter</taxon>
    </lineage>
</organism>
<evidence type="ECO:0000313" key="9">
    <source>
        <dbReference type="EMBL" id="SSY93685.1"/>
    </source>
</evidence>
<reference evidence="9 10" key="1">
    <citation type="submission" date="2018-06" db="EMBL/GenBank/DDBJ databases">
        <authorList>
            <consortium name="Pathogen Informatics"/>
            <person name="Doyle S."/>
        </authorList>
    </citation>
    <scope>NUCLEOTIDE SEQUENCE [LARGE SCALE GENOMIC DNA]</scope>
    <source>
        <strain evidence="9 10">NCTC5908</strain>
    </source>
</reference>
<dbReference type="FunFam" id="3.40.309.10:FF:000006">
    <property type="entry name" value="Gamma-glutamyl phosphate reductase"/>
    <property type="match status" value="1"/>
</dbReference>
<dbReference type="PIRSF" id="PIRSF000151">
    <property type="entry name" value="GPR"/>
    <property type="match status" value="1"/>
</dbReference>
<comment type="similarity">
    <text evidence="7">Belongs to the gamma-glutamyl phosphate reductase family.</text>
</comment>
<accession>A0A336N6M5</accession>
<gene>
    <name evidence="7 9" type="primary">proA</name>
    <name evidence="9" type="ORF">NCTC5908_00477</name>
</gene>
<dbReference type="InterPro" id="IPR015590">
    <property type="entry name" value="Aldehyde_DH_dom"/>
</dbReference>
<dbReference type="InterPro" id="IPR000965">
    <property type="entry name" value="GPR_dom"/>
</dbReference>
<dbReference type="RefSeq" id="WP_050332773.1">
    <property type="nucleotide sequence ID" value="NZ_MAQF01000012.1"/>
</dbReference>
<dbReference type="HAMAP" id="MF_00412">
    <property type="entry name" value="ProA"/>
    <property type="match status" value="1"/>
</dbReference>
<comment type="pathway">
    <text evidence="1 7">Amino-acid biosynthesis; L-proline biosynthesis; L-glutamate 5-semialdehyde from L-glutamate: step 2/2.</text>
</comment>
<dbReference type="InterPro" id="IPR016163">
    <property type="entry name" value="Ald_DH_C"/>
</dbReference>
<dbReference type="STRING" id="732.ADJ80_10890"/>
<dbReference type="InterPro" id="IPR020593">
    <property type="entry name" value="G-glutamylP_reductase_CS"/>
</dbReference>
<keyword evidence="3 7" id="KW-0641">Proline biosynthesis</keyword>
<dbReference type="NCBIfam" id="TIGR00407">
    <property type="entry name" value="proA"/>
    <property type="match status" value="1"/>
</dbReference>
<dbReference type="EC" id="1.2.1.41" evidence="7"/>
<dbReference type="PROSITE" id="PS01223">
    <property type="entry name" value="PROA"/>
    <property type="match status" value="1"/>
</dbReference>
<dbReference type="PANTHER" id="PTHR11063">
    <property type="entry name" value="GLUTAMATE SEMIALDEHYDE DEHYDROGENASE"/>
    <property type="match status" value="1"/>
</dbReference>
<dbReference type="GO" id="GO:0004350">
    <property type="term" value="F:glutamate-5-semialdehyde dehydrogenase activity"/>
    <property type="evidence" value="ECO:0007669"/>
    <property type="project" value="UniProtKB-UniRule"/>
</dbReference>
<comment type="function">
    <text evidence="7">Catalyzes the NADPH-dependent reduction of L-glutamate 5-phosphate into L-glutamate 5-semialdehyde and phosphate. The product spontaneously undergoes cyclization to form 1-pyrroline-5-carboxylate.</text>
</comment>